<evidence type="ECO:0000256" key="1">
    <source>
        <dbReference type="ARBA" id="ARBA00022679"/>
    </source>
</evidence>
<dbReference type="PANTHER" id="PTHR44068">
    <property type="entry name" value="ZGC:194242"/>
    <property type="match status" value="1"/>
</dbReference>
<dbReference type="EMBL" id="VSSQ01022919">
    <property type="protein sequence ID" value="MPM69512.1"/>
    <property type="molecule type" value="Genomic_DNA"/>
</dbReference>
<dbReference type="PANTHER" id="PTHR44068:SF1">
    <property type="entry name" value="HYPOTHETICAL LOC100005854"/>
    <property type="match status" value="1"/>
</dbReference>
<proteinExistence type="predicted"/>
<dbReference type="InterPro" id="IPR029063">
    <property type="entry name" value="SAM-dependent_MTases_sf"/>
</dbReference>
<dbReference type="GO" id="GO:0003838">
    <property type="term" value="F:sterol 24-C-methyltransferase activity"/>
    <property type="evidence" value="ECO:0007669"/>
    <property type="project" value="TreeGrafter"/>
</dbReference>
<evidence type="ECO:0000313" key="3">
    <source>
        <dbReference type="EMBL" id="MPM69512.1"/>
    </source>
</evidence>
<dbReference type="Pfam" id="PF08241">
    <property type="entry name" value="Methyltransf_11"/>
    <property type="match status" value="1"/>
</dbReference>
<protein>
    <recommendedName>
        <fullName evidence="2">Methyltransferase type 11 domain-containing protein</fullName>
    </recommendedName>
</protein>
<dbReference type="InterPro" id="IPR013216">
    <property type="entry name" value="Methyltransf_11"/>
</dbReference>
<reference evidence="3" key="1">
    <citation type="submission" date="2019-08" db="EMBL/GenBank/DDBJ databases">
        <authorList>
            <person name="Kucharzyk K."/>
            <person name="Murdoch R.W."/>
            <person name="Higgins S."/>
            <person name="Loffler F."/>
        </authorList>
    </citation>
    <scope>NUCLEOTIDE SEQUENCE</scope>
</reference>
<keyword evidence="1" id="KW-0808">Transferase</keyword>
<dbReference type="CDD" id="cd02440">
    <property type="entry name" value="AdoMet_MTases"/>
    <property type="match status" value="1"/>
</dbReference>
<organism evidence="3">
    <name type="scientific">bioreactor metagenome</name>
    <dbReference type="NCBI Taxonomy" id="1076179"/>
    <lineage>
        <taxon>unclassified sequences</taxon>
        <taxon>metagenomes</taxon>
        <taxon>ecological metagenomes</taxon>
    </lineage>
</organism>
<comment type="caution">
    <text evidence="3">The sequence shown here is derived from an EMBL/GenBank/DDBJ whole genome shotgun (WGS) entry which is preliminary data.</text>
</comment>
<dbReference type="SUPFAM" id="SSF53335">
    <property type="entry name" value="S-adenosyl-L-methionine-dependent methyltransferases"/>
    <property type="match status" value="1"/>
</dbReference>
<dbReference type="GO" id="GO:0005783">
    <property type="term" value="C:endoplasmic reticulum"/>
    <property type="evidence" value="ECO:0007669"/>
    <property type="project" value="TreeGrafter"/>
</dbReference>
<dbReference type="AlphaFoldDB" id="A0A645BW59"/>
<accession>A0A645BW59</accession>
<sequence>MESYVQRNAQAWDWEVGQKNIWTDGVTEEQIEKARKGELDMVLSPFKQVPPSWVADIKGKEVLALASGGGQQAVLLSLAGAHVTVLDISEKQLAQDKSYAVTLGLDLKTVQADMRDLSLFADERFDLIYNPTSTCFIDQVQSMYEHCFRILKRGGSFLTSVTNPVLYVFDEKKVLHDKLRVKYTLPYSDSTSLGKKELERRLAKHDTIEFSHTLSDLLGGLTKAGFLIADLYTDRSGAMMLDSYIQDCYLALRCLKSDGSL</sequence>
<dbReference type="GO" id="GO:0006696">
    <property type="term" value="P:ergosterol biosynthetic process"/>
    <property type="evidence" value="ECO:0007669"/>
    <property type="project" value="TreeGrafter"/>
</dbReference>
<evidence type="ECO:0000259" key="2">
    <source>
        <dbReference type="Pfam" id="PF08241"/>
    </source>
</evidence>
<name>A0A645BW59_9ZZZZ</name>
<gene>
    <name evidence="3" type="ORF">SDC9_116457</name>
</gene>
<dbReference type="InterPro" id="IPR050447">
    <property type="entry name" value="Erg6_SMT_methyltransf"/>
</dbReference>
<dbReference type="Gene3D" id="3.40.50.150">
    <property type="entry name" value="Vaccinia Virus protein VP39"/>
    <property type="match status" value="1"/>
</dbReference>
<feature type="domain" description="Methyltransferase type 11" evidence="2">
    <location>
        <begin position="64"/>
        <end position="158"/>
    </location>
</feature>